<dbReference type="AlphaFoldDB" id="A0A7I8V7Y9"/>
<keyword evidence="6 7" id="KW-0012">Acyltransferase</keyword>
<comment type="domain">
    <text evidence="7">The DHHC domain is required for palmitoyltransferase activity.</text>
</comment>
<protein>
    <recommendedName>
        <fullName evidence="7">Palmitoyltransferase</fullName>
        <ecNumber evidence="7">2.3.1.225</ecNumber>
    </recommendedName>
</protein>
<reference evidence="9 10" key="1">
    <citation type="submission" date="2020-08" db="EMBL/GenBank/DDBJ databases">
        <authorList>
            <person name="Hejnol A."/>
        </authorList>
    </citation>
    <scope>NUCLEOTIDE SEQUENCE [LARGE SCALE GENOMIC DNA]</scope>
</reference>
<evidence type="ECO:0000256" key="2">
    <source>
        <dbReference type="ARBA" id="ARBA00022679"/>
    </source>
</evidence>
<gene>
    <name evidence="9" type="ORF">DGYR_LOCUS696</name>
</gene>
<dbReference type="OrthoDB" id="331948at2759"/>
<dbReference type="PROSITE" id="PS50216">
    <property type="entry name" value="DHHC"/>
    <property type="match status" value="1"/>
</dbReference>
<dbReference type="EMBL" id="CAJFCJ010000001">
    <property type="protein sequence ID" value="CAD5111394.1"/>
    <property type="molecule type" value="Genomic_DNA"/>
</dbReference>
<keyword evidence="5" id="KW-0472">Membrane</keyword>
<evidence type="ECO:0000256" key="4">
    <source>
        <dbReference type="ARBA" id="ARBA00022989"/>
    </source>
</evidence>
<comment type="catalytic activity">
    <reaction evidence="7">
        <text>L-cysteinyl-[protein] + hexadecanoyl-CoA = S-hexadecanoyl-L-cysteinyl-[protein] + CoA</text>
        <dbReference type="Rhea" id="RHEA:36683"/>
        <dbReference type="Rhea" id="RHEA-COMP:10131"/>
        <dbReference type="Rhea" id="RHEA-COMP:11032"/>
        <dbReference type="ChEBI" id="CHEBI:29950"/>
        <dbReference type="ChEBI" id="CHEBI:57287"/>
        <dbReference type="ChEBI" id="CHEBI:57379"/>
        <dbReference type="ChEBI" id="CHEBI:74151"/>
        <dbReference type="EC" id="2.3.1.225"/>
    </reaction>
</comment>
<dbReference type="GO" id="GO:0016020">
    <property type="term" value="C:membrane"/>
    <property type="evidence" value="ECO:0007669"/>
    <property type="project" value="UniProtKB-SubCell"/>
</dbReference>
<dbReference type="PANTHER" id="PTHR12246">
    <property type="entry name" value="PALMITOYLTRANSFERASE ZDHHC16"/>
    <property type="match status" value="1"/>
</dbReference>
<dbReference type="EC" id="2.3.1.225" evidence="7"/>
<comment type="caution">
    <text evidence="9">The sequence shown here is derived from an EMBL/GenBank/DDBJ whole genome shotgun (WGS) entry which is preliminary data.</text>
</comment>
<feature type="domain" description="Palmitoyltransferase DHHC" evidence="8">
    <location>
        <begin position="32"/>
        <end position="77"/>
    </location>
</feature>
<dbReference type="Proteomes" id="UP000549394">
    <property type="component" value="Unassembled WGS sequence"/>
</dbReference>
<proteinExistence type="inferred from homology"/>
<evidence type="ECO:0000259" key="8">
    <source>
        <dbReference type="Pfam" id="PF01529"/>
    </source>
</evidence>
<dbReference type="GO" id="GO:0019706">
    <property type="term" value="F:protein-cysteine S-palmitoyltransferase activity"/>
    <property type="evidence" value="ECO:0007669"/>
    <property type="project" value="UniProtKB-EC"/>
</dbReference>
<comment type="similarity">
    <text evidence="7">Belongs to the DHHC palmitoyltransferase family.</text>
</comment>
<name>A0A7I8V7Y9_9ANNE</name>
<evidence type="ECO:0000256" key="6">
    <source>
        <dbReference type="ARBA" id="ARBA00023315"/>
    </source>
</evidence>
<evidence type="ECO:0000313" key="10">
    <source>
        <dbReference type="Proteomes" id="UP000549394"/>
    </source>
</evidence>
<keyword evidence="2 7" id="KW-0808">Transferase</keyword>
<evidence type="ECO:0000256" key="7">
    <source>
        <dbReference type="RuleBase" id="RU079119"/>
    </source>
</evidence>
<accession>A0A7I8V7Y9</accession>
<evidence type="ECO:0000256" key="1">
    <source>
        <dbReference type="ARBA" id="ARBA00004141"/>
    </source>
</evidence>
<keyword evidence="4" id="KW-1133">Transmembrane helix</keyword>
<keyword evidence="10" id="KW-1185">Reference proteome</keyword>
<organism evidence="9 10">
    <name type="scientific">Dimorphilus gyrociliatus</name>
    <dbReference type="NCBI Taxonomy" id="2664684"/>
    <lineage>
        <taxon>Eukaryota</taxon>
        <taxon>Metazoa</taxon>
        <taxon>Spiralia</taxon>
        <taxon>Lophotrochozoa</taxon>
        <taxon>Annelida</taxon>
        <taxon>Polychaeta</taxon>
        <taxon>Polychaeta incertae sedis</taxon>
        <taxon>Dinophilidae</taxon>
        <taxon>Dimorphilus</taxon>
    </lineage>
</organism>
<keyword evidence="3" id="KW-0812">Transmembrane</keyword>
<comment type="subcellular location">
    <subcellularLocation>
        <location evidence="1">Membrane</location>
        <topology evidence="1">Multi-pass membrane protein</topology>
    </subcellularLocation>
</comment>
<evidence type="ECO:0000313" key="9">
    <source>
        <dbReference type="EMBL" id="CAD5111394.1"/>
    </source>
</evidence>
<evidence type="ECO:0000256" key="3">
    <source>
        <dbReference type="ARBA" id="ARBA00022692"/>
    </source>
</evidence>
<dbReference type="InterPro" id="IPR001594">
    <property type="entry name" value="Palmitoyltrfase_DHHC"/>
</dbReference>
<dbReference type="Pfam" id="PF01529">
    <property type="entry name" value="DHHC"/>
    <property type="match status" value="1"/>
</dbReference>
<evidence type="ECO:0000256" key="5">
    <source>
        <dbReference type="ARBA" id="ARBA00023136"/>
    </source>
</evidence>
<sequence length="88" mass="10224">MTNPGKVPDSQFYEPESKLIEHSSISIEVPTQPKTYCDKCQKRRPDRAHHCKRCKQCVLKMDHHCPWINNCVGEANQGRDLYKKLVAK</sequence>
<dbReference type="InterPro" id="IPR039859">
    <property type="entry name" value="PFA4/ZDH16/20/ERF2-like"/>
</dbReference>